<protein>
    <submittedName>
        <fullName evidence="4">Putative rRNA methylase</fullName>
    </submittedName>
</protein>
<dbReference type="InterPro" id="IPR029063">
    <property type="entry name" value="SAM-dependent_MTases_sf"/>
</dbReference>
<dbReference type="InterPro" id="IPR047048">
    <property type="entry name" value="TlyA"/>
</dbReference>
<evidence type="ECO:0000259" key="3">
    <source>
        <dbReference type="Pfam" id="PF01728"/>
    </source>
</evidence>
<dbReference type="Gene3D" id="3.40.50.150">
    <property type="entry name" value="Vaccinia Virus protein VP39"/>
    <property type="match status" value="1"/>
</dbReference>
<dbReference type="AlphaFoldDB" id="A0A1S7LD76"/>
<keyword evidence="4" id="KW-0489">Methyltransferase</keyword>
<gene>
    <name evidence="4" type="ORF">MAGMO_0658</name>
</gene>
<dbReference type="CDD" id="cd02440">
    <property type="entry name" value="AdoMet_MTases"/>
    <property type="match status" value="1"/>
</dbReference>
<sequence length="238" mass="25380">MVEAGLAEDAKQALTLIMTGQVLVDDTPHTKAGEQLATHRSLRLKSGQKEHSWVSRGGEKLAHGLDHFRVDPTGKVALDVGASTGGFCDVLLQHSAQKVYAVDVGYGQLAWKLAQDERIVNLERTNCRTLSTEIIPDPIDLLVSDVSFISLTLALPAAITLMGADAIGIVLVKPQFEAPQQDVGAGGIISDPTVRQAALERVIQWLPSQGCQLLGHTPSPITGTKGNIEYLLGFSKSA</sequence>
<dbReference type="GO" id="GO:0032259">
    <property type="term" value="P:methylation"/>
    <property type="evidence" value="ECO:0007669"/>
    <property type="project" value="UniProtKB-KW"/>
</dbReference>
<accession>A0A1S7LD76</accession>
<dbReference type="Pfam" id="PF01728">
    <property type="entry name" value="FtsJ"/>
    <property type="match status" value="1"/>
</dbReference>
<dbReference type="InterPro" id="IPR004538">
    <property type="entry name" value="Hemolysin_A/TlyA"/>
</dbReference>
<keyword evidence="1" id="KW-0694">RNA-binding</keyword>
<dbReference type="InterPro" id="IPR002877">
    <property type="entry name" value="RNA_MeTrfase_FtsJ_dom"/>
</dbReference>
<dbReference type="PIRSF" id="PIRSF005578">
    <property type="entry name" value="TlyA"/>
    <property type="match status" value="1"/>
</dbReference>
<dbReference type="GO" id="GO:0008168">
    <property type="term" value="F:methyltransferase activity"/>
    <property type="evidence" value="ECO:0007669"/>
    <property type="project" value="UniProtKB-KW"/>
</dbReference>
<dbReference type="EMBL" id="LO017727">
    <property type="protein sequence ID" value="CRH04862.1"/>
    <property type="molecule type" value="Genomic_DNA"/>
</dbReference>
<comment type="similarity">
    <text evidence="2">Belongs to the TlyA family.</text>
</comment>
<dbReference type="Gene3D" id="3.10.290.10">
    <property type="entry name" value="RNA-binding S4 domain"/>
    <property type="match status" value="1"/>
</dbReference>
<evidence type="ECO:0000256" key="1">
    <source>
        <dbReference type="ARBA" id="ARBA00022884"/>
    </source>
</evidence>
<proteinExistence type="inferred from homology"/>
<dbReference type="PANTHER" id="PTHR32319:SF0">
    <property type="entry name" value="BACTERIAL HEMOLYSIN-LIKE PROTEIN"/>
    <property type="match status" value="1"/>
</dbReference>
<dbReference type="PANTHER" id="PTHR32319">
    <property type="entry name" value="BACTERIAL HEMOLYSIN-LIKE PROTEIN"/>
    <property type="match status" value="1"/>
</dbReference>
<evidence type="ECO:0000256" key="2">
    <source>
        <dbReference type="ARBA" id="ARBA00029460"/>
    </source>
</evidence>
<dbReference type="GO" id="GO:0003723">
    <property type="term" value="F:RNA binding"/>
    <property type="evidence" value="ECO:0007669"/>
    <property type="project" value="UniProtKB-KW"/>
</dbReference>
<dbReference type="SUPFAM" id="SSF53335">
    <property type="entry name" value="S-adenosyl-L-methionine-dependent methyltransferases"/>
    <property type="match status" value="1"/>
</dbReference>
<name>A0A1S7LD76_MAGMO</name>
<evidence type="ECO:0000313" key="4">
    <source>
        <dbReference type="EMBL" id="CRH04862.1"/>
    </source>
</evidence>
<dbReference type="NCBIfam" id="TIGR00478">
    <property type="entry name" value="tly"/>
    <property type="match status" value="1"/>
</dbReference>
<keyword evidence="4" id="KW-0808">Transferase</keyword>
<feature type="domain" description="Ribosomal RNA methyltransferase FtsJ" evidence="3">
    <location>
        <begin position="53"/>
        <end position="235"/>
    </location>
</feature>
<dbReference type="InterPro" id="IPR036986">
    <property type="entry name" value="S4_RNA-bd_sf"/>
</dbReference>
<reference evidence="4" key="1">
    <citation type="submission" date="2015-04" db="EMBL/GenBank/DDBJ databases">
        <authorList>
            <person name="Syromyatnikov M.Y."/>
            <person name="Popov V.N."/>
        </authorList>
    </citation>
    <scope>NUCLEOTIDE SEQUENCE</scope>
    <source>
        <strain evidence="4">MO-1</strain>
    </source>
</reference>
<organism evidence="4">
    <name type="scientific">Magnetococcus massalia (strain MO-1)</name>
    <dbReference type="NCBI Taxonomy" id="451514"/>
    <lineage>
        <taxon>Bacteria</taxon>
        <taxon>Pseudomonadati</taxon>
        <taxon>Pseudomonadota</taxon>
        <taxon>Magnetococcia</taxon>
        <taxon>Magnetococcales</taxon>
        <taxon>Magnetococcaceae</taxon>
        <taxon>Magnetococcus</taxon>
    </lineage>
</organism>